<evidence type="ECO:0000256" key="2">
    <source>
        <dbReference type="ARBA" id="ARBA00022475"/>
    </source>
</evidence>
<name>I4C0V6_DESTA</name>
<feature type="chain" id="PRO_5003686879" evidence="6">
    <location>
        <begin position="23"/>
        <end position="151"/>
    </location>
</feature>
<evidence type="ECO:0000256" key="4">
    <source>
        <dbReference type="ARBA" id="ARBA00022989"/>
    </source>
</evidence>
<comment type="subcellular location">
    <subcellularLocation>
        <location evidence="1">Cell membrane</location>
        <topology evidence="1">Multi-pass membrane protein</topology>
    </subcellularLocation>
</comment>
<dbReference type="AlphaFoldDB" id="I4C0V6"/>
<dbReference type="SMART" id="SM01049">
    <property type="entry name" value="Cache_2"/>
    <property type="match status" value="1"/>
</dbReference>
<keyword evidence="2" id="KW-1003">Cell membrane</keyword>
<organism evidence="8 9">
    <name type="scientific">Desulfomonile tiedjei (strain ATCC 49306 / DSM 6799 / DCB-1)</name>
    <dbReference type="NCBI Taxonomy" id="706587"/>
    <lineage>
        <taxon>Bacteria</taxon>
        <taxon>Pseudomonadati</taxon>
        <taxon>Thermodesulfobacteriota</taxon>
        <taxon>Desulfomonilia</taxon>
        <taxon>Desulfomonilales</taxon>
        <taxon>Desulfomonilaceae</taxon>
        <taxon>Desulfomonile</taxon>
    </lineage>
</organism>
<evidence type="ECO:0000313" key="9">
    <source>
        <dbReference type="Proteomes" id="UP000006055"/>
    </source>
</evidence>
<dbReference type="Proteomes" id="UP000006055">
    <property type="component" value="Chromosome"/>
</dbReference>
<dbReference type="Pfam" id="PF17200">
    <property type="entry name" value="sCache_2"/>
    <property type="match status" value="1"/>
</dbReference>
<gene>
    <name evidence="8" type="ordered locus">Desti_0462</name>
</gene>
<dbReference type="Gene3D" id="3.30.450.20">
    <property type="entry name" value="PAS domain"/>
    <property type="match status" value="1"/>
</dbReference>
<keyword evidence="4" id="KW-1133">Transmembrane helix</keyword>
<proteinExistence type="predicted"/>
<keyword evidence="3" id="KW-0812">Transmembrane</keyword>
<evidence type="ECO:0000259" key="7">
    <source>
        <dbReference type="SMART" id="SM01049"/>
    </source>
</evidence>
<evidence type="ECO:0000256" key="3">
    <source>
        <dbReference type="ARBA" id="ARBA00022692"/>
    </source>
</evidence>
<keyword evidence="6" id="KW-0732">Signal</keyword>
<reference evidence="9" key="1">
    <citation type="submission" date="2012-06" db="EMBL/GenBank/DDBJ databases">
        <title>Complete sequence of chromosome of Desulfomonile tiedjei DSM 6799.</title>
        <authorList>
            <person name="Lucas S."/>
            <person name="Copeland A."/>
            <person name="Lapidus A."/>
            <person name="Glavina del Rio T."/>
            <person name="Dalin E."/>
            <person name="Tice H."/>
            <person name="Bruce D."/>
            <person name="Goodwin L."/>
            <person name="Pitluck S."/>
            <person name="Peters L."/>
            <person name="Ovchinnikova G."/>
            <person name="Zeytun A."/>
            <person name="Lu M."/>
            <person name="Kyrpides N."/>
            <person name="Mavromatis K."/>
            <person name="Ivanova N."/>
            <person name="Brettin T."/>
            <person name="Detter J.C."/>
            <person name="Han C."/>
            <person name="Larimer F."/>
            <person name="Land M."/>
            <person name="Hauser L."/>
            <person name="Markowitz V."/>
            <person name="Cheng J.-F."/>
            <person name="Hugenholtz P."/>
            <person name="Woyke T."/>
            <person name="Wu D."/>
            <person name="Spring S."/>
            <person name="Schroeder M."/>
            <person name="Brambilla E."/>
            <person name="Klenk H.-P."/>
            <person name="Eisen J.A."/>
        </authorList>
    </citation>
    <scope>NUCLEOTIDE SEQUENCE [LARGE SCALE GENOMIC DNA]</scope>
    <source>
        <strain evidence="9">ATCC 49306 / DSM 6799 / DCB-1</strain>
    </source>
</reference>
<feature type="domain" description="Single Cache" evidence="7">
    <location>
        <begin position="17"/>
        <end position="102"/>
    </location>
</feature>
<dbReference type="eggNOG" id="COG4564">
    <property type="taxonomic scope" value="Bacteria"/>
</dbReference>
<protein>
    <submittedName>
        <fullName evidence="8">Cache domain protein</fullName>
    </submittedName>
</protein>
<accession>I4C0V6</accession>
<sequence>MKFFTFGITFVLCVVCIGVVTADDAADVKALVEKGVVLVKENGRDAAIKVINNPKSQFVKGDVYLFAGSLDNVTMLAHPFAPQLLGVDLTALKDPKGNPFFVKFKQVAETSGSGWVEYTSVIAGTEGALKKAFIMRVPGEQMYIGGAYYPK</sequence>
<evidence type="ECO:0000256" key="1">
    <source>
        <dbReference type="ARBA" id="ARBA00004651"/>
    </source>
</evidence>
<dbReference type="InterPro" id="IPR033480">
    <property type="entry name" value="sCache_2"/>
</dbReference>
<dbReference type="GO" id="GO:0005886">
    <property type="term" value="C:plasma membrane"/>
    <property type="evidence" value="ECO:0007669"/>
    <property type="project" value="UniProtKB-SubCell"/>
</dbReference>
<evidence type="ECO:0000313" key="8">
    <source>
        <dbReference type="EMBL" id="AFM23197.1"/>
    </source>
</evidence>
<dbReference type="EMBL" id="CP003360">
    <property type="protein sequence ID" value="AFM23197.1"/>
    <property type="molecule type" value="Genomic_DNA"/>
</dbReference>
<feature type="signal peptide" evidence="6">
    <location>
        <begin position="1"/>
        <end position="22"/>
    </location>
</feature>
<dbReference type="STRING" id="706587.Desti_0462"/>
<keyword evidence="5" id="KW-0472">Membrane</keyword>
<dbReference type="HOGENOM" id="CLU_081845_2_0_7"/>
<keyword evidence="9" id="KW-1185">Reference proteome</keyword>
<dbReference type="OrthoDB" id="9791237at2"/>
<dbReference type="KEGG" id="dti:Desti_0462"/>
<evidence type="ECO:0000256" key="6">
    <source>
        <dbReference type="SAM" id="SignalP"/>
    </source>
</evidence>
<dbReference type="RefSeq" id="WP_014808356.1">
    <property type="nucleotide sequence ID" value="NC_018025.1"/>
</dbReference>
<evidence type="ECO:0000256" key="5">
    <source>
        <dbReference type="ARBA" id="ARBA00023136"/>
    </source>
</evidence>